<keyword evidence="8" id="KW-0472">Membrane</keyword>
<dbReference type="EMBL" id="SWCJ01000003">
    <property type="protein sequence ID" value="TKB56500.1"/>
    <property type="molecule type" value="Genomic_DNA"/>
</dbReference>
<keyword evidence="11" id="KW-1185">Reference proteome</keyword>
<reference evidence="10 11" key="1">
    <citation type="submission" date="2019-04" db="EMBL/GenBank/DDBJ databases">
        <authorList>
            <person name="Hwang J.C."/>
        </authorList>
    </citation>
    <scope>NUCLEOTIDE SEQUENCE [LARGE SCALE GENOMIC DNA]</scope>
    <source>
        <strain evidence="10 11">IMCC35002</strain>
    </source>
</reference>
<name>A0A4U1BSJ4_9GAMM</name>
<feature type="transmembrane region" description="Helical" evidence="8">
    <location>
        <begin position="174"/>
        <end position="197"/>
    </location>
</feature>
<evidence type="ECO:0000259" key="9">
    <source>
        <dbReference type="PROSITE" id="PS50109"/>
    </source>
</evidence>
<keyword evidence="7 8" id="KW-1133">Transmembrane helix</keyword>
<dbReference type="GO" id="GO:0004673">
    <property type="term" value="F:protein histidine kinase activity"/>
    <property type="evidence" value="ECO:0007669"/>
    <property type="project" value="UniProtKB-EC"/>
</dbReference>
<dbReference type="Pfam" id="PF02518">
    <property type="entry name" value="HATPase_c"/>
    <property type="match status" value="1"/>
</dbReference>
<dbReference type="RefSeq" id="WP_136862304.1">
    <property type="nucleotide sequence ID" value="NZ_SWCJ01000003.1"/>
</dbReference>
<dbReference type="PANTHER" id="PTHR45436:SF5">
    <property type="entry name" value="SENSOR HISTIDINE KINASE TRCS"/>
    <property type="match status" value="1"/>
</dbReference>
<evidence type="ECO:0000256" key="3">
    <source>
        <dbReference type="ARBA" id="ARBA00022553"/>
    </source>
</evidence>
<dbReference type="SUPFAM" id="SSF55874">
    <property type="entry name" value="ATPase domain of HSP90 chaperone/DNA topoisomerase II/histidine kinase"/>
    <property type="match status" value="1"/>
</dbReference>
<dbReference type="Gene3D" id="3.30.565.10">
    <property type="entry name" value="Histidine kinase-like ATPase, C-terminal domain"/>
    <property type="match status" value="1"/>
</dbReference>
<dbReference type="GO" id="GO:0000160">
    <property type="term" value="P:phosphorelay signal transduction system"/>
    <property type="evidence" value="ECO:0007669"/>
    <property type="project" value="TreeGrafter"/>
</dbReference>
<evidence type="ECO:0000313" key="10">
    <source>
        <dbReference type="EMBL" id="TKB56500.1"/>
    </source>
</evidence>
<evidence type="ECO:0000256" key="5">
    <source>
        <dbReference type="ARBA" id="ARBA00022692"/>
    </source>
</evidence>
<evidence type="ECO:0000256" key="4">
    <source>
        <dbReference type="ARBA" id="ARBA00022679"/>
    </source>
</evidence>
<protein>
    <recommendedName>
        <fullName evidence="2">histidine kinase</fullName>
        <ecNumber evidence="2">2.7.13.3</ecNumber>
    </recommendedName>
</protein>
<sequence>MRSIRTNLILWLTALVLITSSLGFANSLFTAKNYYHQLAMGSLAQRARTMLQLLNESDSSDIQRVVSLTAKRFDQLDLVVRAPWGAVERNTVHNDQRVQYQIWKDDHCLSVNGVPCDSVPVFTNIDAGFAEQQVNGELWTTYTLYSVQHQMFLTVGYPHALGRGMMENAMWASWGTQMLLITPFTLFICSIIVGFNLRPLRRLSKHLKNTPNKALPDVTTMPEELQSTVMALQNNRTELMETQQERYQILSQLSDKMRSRLQRCQDQVHRASMSTTKLHSQLAQLEMMVTNGRMLNELNRPETIAGISNLYRQAAMSCARFYQYGLARDVRLTLRGNAHLGDVALPEVMVQSVLDNLVDNAIKVSPRGSEVIISVRDGHDGRLVVTVADGGPGFDEGFSLERISENFDGRLGLLVVNRVLQRYCGEISLGESRLLGGAHVRCLMPLASQPSAVSES</sequence>
<dbReference type="InterPro" id="IPR050428">
    <property type="entry name" value="TCS_sensor_his_kinase"/>
</dbReference>
<feature type="domain" description="Histidine kinase" evidence="9">
    <location>
        <begin position="220"/>
        <end position="448"/>
    </location>
</feature>
<dbReference type="GO" id="GO:0005886">
    <property type="term" value="C:plasma membrane"/>
    <property type="evidence" value="ECO:0007669"/>
    <property type="project" value="TreeGrafter"/>
</dbReference>
<comment type="caution">
    <text evidence="10">The sequence shown here is derived from an EMBL/GenBank/DDBJ whole genome shotgun (WGS) entry which is preliminary data.</text>
</comment>
<organism evidence="10 11">
    <name type="scientific">Ferrimonas aestuarii</name>
    <dbReference type="NCBI Taxonomy" id="2569539"/>
    <lineage>
        <taxon>Bacteria</taxon>
        <taxon>Pseudomonadati</taxon>
        <taxon>Pseudomonadota</taxon>
        <taxon>Gammaproteobacteria</taxon>
        <taxon>Alteromonadales</taxon>
        <taxon>Ferrimonadaceae</taxon>
        <taxon>Ferrimonas</taxon>
    </lineage>
</organism>
<keyword evidence="3" id="KW-0597">Phosphoprotein</keyword>
<dbReference type="Proteomes" id="UP000305675">
    <property type="component" value="Unassembled WGS sequence"/>
</dbReference>
<proteinExistence type="predicted"/>
<evidence type="ECO:0000256" key="7">
    <source>
        <dbReference type="ARBA" id="ARBA00022989"/>
    </source>
</evidence>
<keyword evidence="4" id="KW-0808">Transferase</keyword>
<dbReference type="InterPro" id="IPR036890">
    <property type="entry name" value="HATPase_C_sf"/>
</dbReference>
<evidence type="ECO:0000313" key="11">
    <source>
        <dbReference type="Proteomes" id="UP000305675"/>
    </source>
</evidence>
<dbReference type="AlphaFoldDB" id="A0A4U1BSJ4"/>
<dbReference type="InterPro" id="IPR005467">
    <property type="entry name" value="His_kinase_dom"/>
</dbReference>
<gene>
    <name evidence="10" type="ORF">FCL42_05035</name>
</gene>
<dbReference type="OrthoDB" id="9809766at2"/>
<dbReference type="PANTHER" id="PTHR45436">
    <property type="entry name" value="SENSOR HISTIDINE KINASE YKOH"/>
    <property type="match status" value="1"/>
</dbReference>
<comment type="catalytic activity">
    <reaction evidence="1">
        <text>ATP + protein L-histidine = ADP + protein N-phospho-L-histidine.</text>
        <dbReference type="EC" id="2.7.13.3"/>
    </reaction>
</comment>
<dbReference type="EC" id="2.7.13.3" evidence="2"/>
<accession>A0A4U1BSJ4</accession>
<dbReference type="PROSITE" id="PS50109">
    <property type="entry name" value="HIS_KIN"/>
    <property type="match status" value="1"/>
</dbReference>
<evidence type="ECO:0000256" key="1">
    <source>
        <dbReference type="ARBA" id="ARBA00000085"/>
    </source>
</evidence>
<evidence type="ECO:0000256" key="8">
    <source>
        <dbReference type="SAM" id="Phobius"/>
    </source>
</evidence>
<dbReference type="InterPro" id="IPR003594">
    <property type="entry name" value="HATPase_dom"/>
</dbReference>
<evidence type="ECO:0000256" key="6">
    <source>
        <dbReference type="ARBA" id="ARBA00022777"/>
    </source>
</evidence>
<keyword evidence="6 10" id="KW-0418">Kinase</keyword>
<dbReference type="SMART" id="SM00387">
    <property type="entry name" value="HATPase_c"/>
    <property type="match status" value="1"/>
</dbReference>
<evidence type="ECO:0000256" key="2">
    <source>
        <dbReference type="ARBA" id="ARBA00012438"/>
    </source>
</evidence>
<keyword evidence="5 8" id="KW-0812">Transmembrane</keyword>